<dbReference type="AlphaFoldDB" id="A0A841R6J9"/>
<dbReference type="RefSeq" id="WP_184742200.1">
    <property type="nucleotide sequence ID" value="NZ_JACHGJ010000001.1"/>
</dbReference>
<dbReference type="InterPro" id="IPR009921">
    <property type="entry name" value="YehS-like"/>
</dbReference>
<name>A0A841R6J9_9SPIO</name>
<keyword evidence="2" id="KW-1185">Reference proteome</keyword>
<accession>A0A841R6J9</accession>
<comment type="caution">
    <text evidence="1">The sequence shown here is derived from an EMBL/GenBank/DDBJ whole genome shotgun (WGS) entry which is preliminary data.</text>
</comment>
<sequence>MGLSNNDVLKKLRYAMNLKDEQMKHIFELGGGNASLNEVAAYLTKEENPSYRECTDKNLEYFLDGLITFRRGEKDTGHKTGRVLMPKE</sequence>
<dbReference type="PANTHER" id="PTHR37805">
    <property type="entry name" value="CYTOPLASMIC PROTEIN-RELATED"/>
    <property type="match status" value="1"/>
</dbReference>
<evidence type="ECO:0000313" key="2">
    <source>
        <dbReference type="Proteomes" id="UP000587760"/>
    </source>
</evidence>
<dbReference type="PANTHER" id="PTHR37805:SF1">
    <property type="entry name" value="CYTOPLASMIC PROTEIN"/>
    <property type="match status" value="1"/>
</dbReference>
<dbReference type="Pfam" id="PF07308">
    <property type="entry name" value="DUF1456"/>
    <property type="match status" value="1"/>
</dbReference>
<proteinExistence type="predicted"/>
<dbReference type="EMBL" id="JACHGJ010000001">
    <property type="protein sequence ID" value="MBB6478398.1"/>
    <property type="molecule type" value="Genomic_DNA"/>
</dbReference>
<reference evidence="1 2" key="1">
    <citation type="submission" date="2020-08" db="EMBL/GenBank/DDBJ databases">
        <title>Genomic Encyclopedia of Type Strains, Phase IV (KMG-IV): sequencing the most valuable type-strain genomes for metagenomic binning, comparative biology and taxonomic classification.</title>
        <authorList>
            <person name="Goeker M."/>
        </authorList>
    </citation>
    <scope>NUCLEOTIDE SEQUENCE [LARGE SCALE GENOMIC DNA]</scope>
    <source>
        <strain evidence="1 2">DSM 2461</strain>
    </source>
</reference>
<protein>
    <submittedName>
        <fullName evidence="1">Uncharacterized protein YehS (DUF1456 family)</fullName>
    </submittedName>
</protein>
<organism evidence="1 2">
    <name type="scientific">Spirochaeta isovalerica</name>
    <dbReference type="NCBI Taxonomy" id="150"/>
    <lineage>
        <taxon>Bacteria</taxon>
        <taxon>Pseudomonadati</taxon>
        <taxon>Spirochaetota</taxon>
        <taxon>Spirochaetia</taxon>
        <taxon>Spirochaetales</taxon>
        <taxon>Spirochaetaceae</taxon>
        <taxon>Spirochaeta</taxon>
    </lineage>
</organism>
<gene>
    <name evidence="1" type="ORF">HNR50_000031</name>
</gene>
<evidence type="ECO:0000313" key="1">
    <source>
        <dbReference type="EMBL" id="MBB6478398.1"/>
    </source>
</evidence>
<dbReference type="Proteomes" id="UP000587760">
    <property type="component" value="Unassembled WGS sequence"/>
</dbReference>